<reference evidence="2 3" key="1">
    <citation type="submission" date="2014-07" db="EMBL/GenBank/DDBJ databases">
        <title>Epilithonimonas lactis LMG 22401 Genome.</title>
        <authorList>
            <person name="Pipes S.E."/>
            <person name="Stropko S.J."/>
        </authorList>
    </citation>
    <scope>NUCLEOTIDE SEQUENCE [LARGE SCALE GENOMIC DNA]</scope>
    <source>
        <strain evidence="2 3">LMG 24401</strain>
    </source>
</reference>
<keyword evidence="3" id="KW-1185">Reference proteome</keyword>
<dbReference type="EMBL" id="JPLY01000004">
    <property type="protein sequence ID" value="KFC21035.1"/>
    <property type="molecule type" value="Genomic_DNA"/>
</dbReference>
<keyword evidence="1" id="KW-1133">Transmembrane helix</keyword>
<protein>
    <submittedName>
        <fullName evidence="2">Uncharacterized protein</fullName>
    </submittedName>
</protein>
<comment type="caution">
    <text evidence="2">The sequence shown here is derived from an EMBL/GenBank/DDBJ whole genome shotgun (WGS) entry which is preliminary data.</text>
</comment>
<dbReference type="RefSeq" id="WP_034976743.1">
    <property type="nucleotide sequence ID" value="NZ_FOFI01000001.1"/>
</dbReference>
<dbReference type="eggNOG" id="ENOG50346IK">
    <property type="taxonomic scope" value="Bacteria"/>
</dbReference>
<feature type="transmembrane region" description="Helical" evidence="1">
    <location>
        <begin position="17"/>
        <end position="37"/>
    </location>
</feature>
<sequence>MRSDIPKPDSETNKGPMMAIIIVVVVFLLGYFAYMMFIPQQVENMNKTENIQPVEQKVKDSI</sequence>
<evidence type="ECO:0000256" key="1">
    <source>
        <dbReference type="SAM" id="Phobius"/>
    </source>
</evidence>
<accession>A0A085BEZ0</accession>
<evidence type="ECO:0000313" key="3">
    <source>
        <dbReference type="Proteomes" id="UP000028623"/>
    </source>
</evidence>
<proteinExistence type="predicted"/>
<dbReference type="AlphaFoldDB" id="A0A085BEZ0"/>
<dbReference type="OrthoDB" id="1264466at2"/>
<organism evidence="2 3">
    <name type="scientific">Epilithonimonas lactis</name>
    <dbReference type="NCBI Taxonomy" id="421072"/>
    <lineage>
        <taxon>Bacteria</taxon>
        <taxon>Pseudomonadati</taxon>
        <taxon>Bacteroidota</taxon>
        <taxon>Flavobacteriia</taxon>
        <taxon>Flavobacteriales</taxon>
        <taxon>Weeksellaceae</taxon>
        <taxon>Chryseobacterium group</taxon>
        <taxon>Epilithonimonas</taxon>
    </lineage>
</organism>
<gene>
    <name evidence="2" type="ORF">IO89_12470</name>
</gene>
<keyword evidence="1" id="KW-0472">Membrane</keyword>
<evidence type="ECO:0000313" key="2">
    <source>
        <dbReference type="EMBL" id="KFC21035.1"/>
    </source>
</evidence>
<keyword evidence="1" id="KW-0812">Transmembrane</keyword>
<name>A0A085BEZ0_9FLAO</name>
<dbReference type="Proteomes" id="UP000028623">
    <property type="component" value="Unassembled WGS sequence"/>
</dbReference>